<sequence length="272" mass="30815">MATTTTTTTSMTTTDTIFQQEKPWSSHPFKLISDTGLHARSDVPRDHYVVKFTKDMALVHNLILRGLNAAYNQCLSVTPGTQAAQDFLIFNQCVYEMLKSHHDMEEEQLFPALEKALNQPGAMATNVAEHHDFHDGLMHFHDYVFQTEADNYDGPTLHAIIESFGSLVEKHLHNEIAPLYDLHVVESNALKALWNDVEKNYQPNFDKYRHVPLAMTCADNTFELDGQVTPFPGLPVFAAYIVKFLLGRRFSGAWEFAPSDFTGRPRLQQASL</sequence>
<gene>
    <name evidence="2" type="ORF">BGW36DRAFT_429037</name>
</gene>
<keyword evidence="3" id="KW-1185">Reference proteome</keyword>
<evidence type="ECO:0000259" key="1">
    <source>
        <dbReference type="Pfam" id="PF01814"/>
    </source>
</evidence>
<dbReference type="EMBL" id="JAJTJA010000008">
    <property type="protein sequence ID" value="KAH8695150.1"/>
    <property type="molecule type" value="Genomic_DNA"/>
</dbReference>
<accession>A0AAD4KSR3</accession>
<proteinExistence type="predicted"/>
<dbReference type="Gene3D" id="1.20.120.520">
    <property type="entry name" value="nmb1532 protein domain like"/>
    <property type="match status" value="1"/>
</dbReference>
<dbReference type="PANTHER" id="PTHR38048">
    <property type="entry name" value="EXPRESSED PROTEIN"/>
    <property type="match status" value="1"/>
</dbReference>
<reference evidence="2" key="1">
    <citation type="submission" date="2021-12" db="EMBL/GenBank/DDBJ databases">
        <title>Convergent genome expansion in fungi linked to evolution of root-endophyte symbiosis.</title>
        <authorList>
            <consortium name="DOE Joint Genome Institute"/>
            <person name="Ke Y.-H."/>
            <person name="Bonito G."/>
            <person name="Liao H.-L."/>
            <person name="Looney B."/>
            <person name="Rojas-Flechas A."/>
            <person name="Nash J."/>
            <person name="Hameed K."/>
            <person name="Schadt C."/>
            <person name="Martin F."/>
            <person name="Crous P.W."/>
            <person name="Miettinen O."/>
            <person name="Magnuson J.K."/>
            <person name="Labbe J."/>
            <person name="Jacobson D."/>
            <person name="Doktycz M.J."/>
            <person name="Veneault-Fourrey C."/>
            <person name="Kuo A."/>
            <person name="Mondo S."/>
            <person name="Calhoun S."/>
            <person name="Riley R."/>
            <person name="Ohm R."/>
            <person name="LaButti K."/>
            <person name="Andreopoulos B."/>
            <person name="Pangilinan J."/>
            <person name="Nolan M."/>
            <person name="Tritt A."/>
            <person name="Clum A."/>
            <person name="Lipzen A."/>
            <person name="Daum C."/>
            <person name="Barry K."/>
            <person name="Grigoriev I.V."/>
            <person name="Vilgalys R."/>
        </authorList>
    </citation>
    <scope>NUCLEOTIDE SEQUENCE</scope>
    <source>
        <strain evidence="2">PMI_201</strain>
    </source>
</reference>
<dbReference type="RefSeq" id="XP_046070292.1">
    <property type="nucleotide sequence ID" value="XM_046220634.1"/>
</dbReference>
<name>A0AAD4KSR3_9EURO</name>
<dbReference type="InterPro" id="IPR053206">
    <property type="entry name" value="Dimeric_xanthone_biosynth"/>
</dbReference>
<dbReference type="GeneID" id="70250921"/>
<dbReference type="CDD" id="cd12108">
    <property type="entry name" value="Hr-like"/>
    <property type="match status" value="1"/>
</dbReference>
<dbReference type="Proteomes" id="UP001201262">
    <property type="component" value="Unassembled WGS sequence"/>
</dbReference>
<evidence type="ECO:0000313" key="2">
    <source>
        <dbReference type="EMBL" id="KAH8695150.1"/>
    </source>
</evidence>
<dbReference type="InterPro" id="IPR012312">
    <property type="entry name" value="Hemerythrin-like"/>
</dbReference>
<evidence type="ECO:0000313" key="3">
    <source>
        <dbReference type="Proteomes" id="UP001201262"/>
    </source>
</evidence>
<organism evidence="2 3">
    <name type="scientific">Talaromyces proteolyticus</name>
    <dbReference type="NCBI Taxonomy" id="1131652"/>
    <lineage>
        <taxon>Eukaryota</taxon>
        <taxon>Fungi</taxon>
        <taxon>Dikarya</taxon>
        <taxon>Ascomycota</taxon>
        <taxon>Pezizomycotina</taxon>
        <taxon>Eurotiomycetes</taxon>
        <taxon>Eurotiomycetidae</taxon>
        <taxon>Eurotiales</taxon>
        <taxon>Trichocomaceae</taxon>
        <taxon>Talaromyces</taxon>
        <taxon>Talaromyces sect. Bacilispori</taxon>
    </lineage>
</organism>
<feature type="domain" description="Hemerythrin-like" evidence="1">
    <location>
        <begin position="59"/>
        <end position="176"/>
    </location>
</feature>
<dbReference type="AlphaFoldDB" id="A0AAD4KSR3"/>
<dbReference type="Pfam" id="PF01814">
    <property type="entry name" value="Hemerythrin"/>
    <property type="match status" value="1"/>
</dbReference>
<comment type="caution">
    <text evidence="2">The sequence shown here is derived from an EMBL/GenBank/DDBJ whole genome shotgun (WGS) entry which is preliminary data.</text>
</comment>
<protein>
    <recommendedName>
        <fullName evidence="1">Hemerythrin-like domain-containing protein</fullName>
    </recommendedName>
</protein>
<dbReference type="PANTHER" id="PTHR38048:SF2">
    <property type="entry name" value="HEMERYTHRIN-LIKE DOMAIN-CONTAINING PROTEIN"/>
    <property type="match status" value="1"/>
</dbReference>